<dbReference type="VEuPathDB" id="FungiDB:SI65_00829"/>
<organism evidence="2 3">
    <name type="scientific">Aspergillus cristatus</name>
    <name type="common">Chinese Fuzhuan brick tea-fermentation fungus</name>
    <name type="synonym">Eurotium cristatum</name>
    <dbReference type="NCBI Taxonomy" id="573508"/>
    <lineage>
        <taxon>Eukaryota</taxon>
        <taxon>Fungi</taxon>
        <taxon>Dikarya</taxon>
        <taxon>Ascomycota</taxon>
        <taxon>Pezizomycotina</taxon>
        <taxon>Eurotiomycetes</taxon>
        <taxon>Eurotiomycetidae</taxon>
        <taxon>Eurotiales</taxon>
        <taxon>Aspergillaceae</taxon>
        <taxon>Aspergillus</taxon>
        <taxon>Aspergillus subgen. Aspergillus</taxon>
    </lineage>
</organism>
<feature type="transmembrane region" description="Helical" evidence="1">
    <location>
        <begin position="24"/>
        <end position="42"/>
    </location>
</feature>
<feature type="transmembrane region" description="Helical" evidence="1">
    <location>
        <begin position="77"/>
        <end position="101"/>
    </location>
</feature>
<evidence type="ECO:0000256" key="1">
    <source>
        <dbReference type="SAM" id="Phobius"/>
    </source>
</evidence>
<gene>
    <name evidence="2" type="ORF">SI65_00829</name>
</gene>
<protein>
    <submittedName>
        <fullName evidence="2">Uncharacterized protein</fullName>
    </submittedName>
</protein>
<sequence>MGHVVTEADAKEHSSTQLFSAEEGWTVGFGSILTLFNAAILGSMMKQVKNEWGHEEPGTIAMDIITMASVALQMASAIIPGVGLAVAIVGIGMTILEWVILHTPPSDLVEDYINSKVKTMAKDLNVRPPALLTYEVSPNIALNFNFSQI</sequence>
<evidence type="ECO:0000313" key="3">
    <source>
        <dbReference type="Proteomes" id="UP000094569"/>
    </source>
</evidence>
<keyword evidence="1" id="KW-0812">Transmembrane</keyword>
<keyword evidence="1" id="KW-1133">Transmembrane helix</keyword>
<proteinExistence type="predicted"/>
<keyword evidence="3" id="KW-1185">Reference proteome</keyword>
<keyword evidence="1" id="KW-0472">Membrane</keyword>
<reference evidence="2 3" key="1">
    <citation type="journal article" date="2016" name="BMC Genomics">
        <title>Comparative genomic and transcriptomic analyses of the Fuzhuan brick tea-fermentation fungus Aspergillus cristatus.</title>
        <authorList>
            <person name="Ge Y."/>
            <person name="Wang Y."/>
            <person name="Liu Y."/>
            <person name="Tan Y."/>
            <person name="Ren X."/>
            <person name="Zhang X."/>
            <person name="Hyde K.D."/>
            <person name="Liu Y."/>
            <person name="Liu Z."/>
        </authorList>
    </citation>
    <scope>NUCLEOTIDE SEQUENCE [LARGE SCALE GENOMIC DNA]</scope>
    <source>
        <strain evidence="2 3">GZAAS20.1005</strain>
    </source>
</reference>
<comment type="caution">
    <text evidence="2">The sequence shown here is derived from an EMBL/GenBank/DDBJ whole genome shotgun (WGS) entry which is preliminary data.</text>
</comment>
<dbReference type="AlphaFoldDB" id="A0A1E3BQL4"/>
<accession>A0A1E3BQL4</accession>
<dbReference type="Proteomes" id="UP000094569">
    <property type="component" value="Unassembled WGS sequence"/>
</dbReference>
<dbReference type="OrthoDB" id="10519269at2759"/>
<evidence type="ECO:0000313" key="2">
    <source>
        <dbReference type="EMBL" id="ODM23240.1"/>
    </source>
</evidence>
<name>A0A1E3BQL4_ASPCR</name>
<dbReference type="EMBL" id="JXNT01000001">
    <property type="protein sequence ID" value="ODM23240.1"/>
    <property type="molecule type" value="Genomic_DNA"/>
</dbReference>